<organism evidence="6">
    <name type="scientific">Thiolapillus brandeum</name>
    <dbReference type="NCBI Taxonomy" id="1076588"/>
    <lineage>
        <taxon>Bacteria</taxon>
        <taxon>Pseudomonadati</taxon>
        <taxon>Pseudomonadota</taxon>
        <taxon>Gammaproteobacteria</taxon>
        <taxon>Chromatiales</taxon>
        <taxon>Sedimenticolaceae</taxon>
        <taxon>Thiolapillus</taxon>
    </lineage>
</organism>
<dbReference type="Gene3D" id="3.40.710.10">
    <property type="entry name" value="DD-peptidase/beta-lactamase superfamily"/>
    <property type="match status" value="1"/>
</dbReference>
<dbReference type="GO" id="GO:0008800">
    <property type="term" value="F:beta-lactamase activity"/>
    <property type="evidence" value="ECO:0007669"/>
    <property type="project" value="UniProtKB-EC"/>
</dbReference>
<comment type="catalytic activity">
    <reaction evidence="1">
        <text>a beta-lactam + H2O = a substituted beta-amino acid</text>
        <dbReference type="Rhea" id="RHEA:20401"/>
        <dbReference type="ChEBI" id="CHEBI:15377"/>
        <dbReference type="ChEBI" id="CHEBI:35627"/>
        <dbReference type="ChEBI" id="CHEBI:140347"/>
        <dbReference type="EC" id="3.5.2.6"/>
    </reaction>
</comment>
<dbReference type="SUPFAM" id="SSF56601">
    <property type="entry name" value="beta-lactamase/transpeptidase-like"/>
    <property type="match status" value="1"/>
</dbReference>
<dbReference type="InterPro" id="IPR045155">
    <property type="entry name" value="Beta-lactam_cat"/>
</dbReference>
<evidence type="ECO:0000256" key="1">
    <source>
        <dbReference type="ARBA" id="ARBA00001526"/>
    </source>
</evidence>
<gene>
    <name evidence="6" type="ORF">ENJ12_01220</name>
</gene>
<dbReference type="Proteomes" id="UP000886339">
    <property type="component" value="Unassembled WGS sequence"/>
</dbReference>
<evidence type="ECO:0000256" key="2">
    <source>
        <dbReference type="ARBA" id="ARBA00009009"/>
    </source>
</evidence>
<comment type="similarity">
    <text evidence="2">Belongs to the class-A beta-lactamase family.</text>
</comment>
<keyword evidence="6" id="KW-0378">Hydrolase</keyword>
<dbReference type="AlphaFoldDB" id="A0A831W782"/>
<dbReference type="InterPro" id="IPR000871">
    <property type="entry name" value="Beta-lactam_class-A"/>
</dbReference>
<accession>A0A831W782</accession>
<dbReference type="Pfam" id="PF13354">
    <property type="entry name" value="Beta-lactamase2"/>
    <property type="match status" value="1"/>
</dbReference>
<dbReference type="PANTHER" id="PTHR35333:SF3">
    <property type="entry name" value="BETA-LACTAMASE-TYPE TRANSPEPTIDASE FOLD CONTAINING PROTEIN"/>
    <property type="match status" value="1"/>
</dbReference>
<dbReference type="GO" id="GO:0030655">
    <property type="term" value="P:beta-lactam antibiotic catabolic process"/>
    <property type="evidence" value="ECO:0007669"/>
    <property type="project" value="InterPro"/>
</dbReference>
<reference evidence="6" key="1">
    <citation type="journal article" date="2020" name="mSystems">
        <title>Genome- and Community-Level Interaction Insights into Carbon Utilization and Element Cycling Functions of Hydrothermarchaeota in Hydrothermal Sediment.</title>
        <authorList>
            <person name="Zhou Z."/>
            <person name="Liu Y."/>
            <person name="Xu W."/>
            <person name="Pan J."/>
            <person name="Luo Z.H."/>
            <person name="Li M."/>
        </authorList>
    </citation>
    <scope>NUCLEOTIDE SEQUENCE [LARGE SCALE GENOMIC DNA]</scope>
    <source>
        <strain evidence="6">HyVt-458</strain>
    </source>
</reference>
<evidence type="ECO:0000259" key="5">
    <source>
        <dbReference type="Pfam" id="PF13354"/>
    </source>
</evidence>
<protein>
    <recommendedName>
        <fullName evidence="3">beta-lactamase</fullName>
        <ecNumber evidence="3">3.5.2.6</ecNumber>
    </recommendedName>
</protein>
<sequence length="298" mass="33075">MNKWLSLFVLSLCIGVAHGDDYPSLWDSTDPVMQAGMDKLLKSRGLSDAVATGRLALAVVDISEPQHPRLAVVNGDRMLYAASLPKIAILLGAFVEIENGRLQPDAKLWKDMHRMIRHSDNGAATRVLRAVGHERLLKILQQPGLALYDPEHGGGLWVGKEYSGKGAYKRDPLHGISHGATAMQVARFYYLLETNRLVNAELTARMKEVLALPAIPHKFVKGLKSLPRARLYRKSGTWKDYHADSVLVEEGQHRYILVALARHPDAGKWLVDLALPLRDLVMQTAREQMTSPAGEKSN</sequence>
<dbReference type="PANTHER" id="PTHR35333">
    <property type="entry name" value="BETA-LACTAMASE"/>
    <property type="match status" value="1"/>
</dbReference>
<feature type="chain" id="PRO_5032611389" description="beta-lactamase" evidence="4">
    <location>
        <begin position="20"/>
        <end position="298"/>
    </location>
</feature>
<evidence type="ECO:0000256" key="3">
    <source>
        <dbReference type="ARBA" id="ARBA00012865"/>
    </source>
</evidence>
<feature type="signal peptide" evidence="4">
    <location>
        <begin position="1"/>
        <end position="19"/>
    </location>
</feature>
<feature type="domain" description="Beta-lactamase class A catalytic" evidence="5">
    <location>
        <begin position="112"/>
        <end position="260"/>
    </location>
</feature>
<dbReference type="InterPro" id="IPR012338">
    <property type="entry name" value="Beta-lactam/transpept-like"/>
</dbReference>
<evidence type="ECO:0000313" key="6">
    <source>
        <dbReference type="EMBL" id="HEC05448.1"/>
    </source>
</evidence>
<keyword evidence="4" id="KW-0732">Signal</keyword>
<name>A0A831W782_9GAMM</name>
<dbReference type="GO" id="GO:0046677">
    <property type="term" value="P:response to antibiotic"/>
    <property type="evidence" value="ECO:0007669"/>
    <property type="project" value="InterPro"/>
</dbReference>
<dbReference type="EMBL" id="DRLF01000046">
    <property type="protein sequence ID" value="HEC05448.1"/>
    <property type="molecule type" value="Genomic_DNA"/>
</dbReference>
<evidence type="ECO:0000256" key="4">
    <source>
        <dbReference type="SAM" id="SignalP"/>
    </source>
</evidence>
<proteinExistence type="inferred from homology"/>
<comment type="caution">
    <text evidence="6">The sequence shown here is derived from an EMBL/GenBank/DDBJ whole genome shotgun (WGS) entry which is preliminary data.</text>
</comment>
<dbReference type="EC" id="3.5.2.6" evidence="3"/>